<keyword evidence="8" id="KW-1185">Reference proteome</keyword>
<dbReference type="PANTHER" id="PTHR23513:SF11">
    <property type="entry name" value="STAPHYLOFERRIN A TRANSPORTER"/>
    <property type="match status" value="1"/>
</dbReference>
<sequence>MRSLIPAVLREEPQFARYFAGQALSMVGDRITFVVVPFAVLSIPGTDAADVGLVSAATLVPFLVFALAGGVWADRLPRQRVMLVSDLVRFVTQALVAGLLLSGHAQVWHLVALMAVFGTADAFFAPAAAGLMPLIVSPDRLQEANGLRGLVMSTGLVAGPALAGGLILLVGSGGAIALDALSFAVSAVFLARLKPRAADVAAPEGGFLAQLRAGFTEVVSRSWVWSTLAALSIYHVVVLPSVYVLGPVLAEQEFGGATSWSIVVAAFGVGSIMGDVLAMRVRMKRPLAVAAAALSVAACQALIIGIGPTIPVIAALEAVTGVAVSLAFTLWETSLQAHVPQASLSRVSSYDYLLTAGLMPLGLAVAGPVAQAIGLRPTLYAMTLLAVPAALALLTIPAVRHLPAPAPTPTPAASS</sequence>
<evidence type="ECO:0000256" key="3">
    <source>
        <dbReference type="ARBA" id="ARBA00022692"/>
    </source>
</evidence>
<dbReference type="CDD" id="cd06173">
    <property type="entry name" value="MFS_MefA_like"/>
    <property type="match status" value="1"/>
</dbReference>
<dbReference type="Proteomes" id="UP000601223">
    <property type="component" value="Unassembled WGS sequence"/>
</dbReference>
<evidence type="ECO:0000256" key="5">
    <source>
        <dbReference type="ARBA" id="ARBA00023136"/>
    </source>
</evidence>
<evidence type="ECO:0000313" key="8">
    <source>
        <dbReference type="Proteomes" id="UP000601223"/>
    </source>
</evidence>
<feature type="transmembrane region" description="Helical" evidence="6">
    <location>
        <begin position="51"/>
        <end position="73"/>
    </location>
</feature>
<comment type="subcellular location">
    <subcellularLocation>
        <location evidence="1">Cell membrane</location>
        <topology evidence="1">Multi-pass membrane protein</topology>
    </subcellularLocation>
</comment>
<dbReference type="Pfam" id="PF07690">
    <property type="entry name" value="MFS_1"/>
    <property type="match status" value="1"/>
</dbReference>
<feature type="transmembrane region" description="Helical" evidence="6">
    <location>
        <begin position="352"/>
        <end position="373"/>
    </location>
</feature>
<organism evidence="7 8">
    <name type="scientific">Catellatospora bangladeshensis</name>
    <dbReference type="NCBI Taxonomy" id="310355"/>
    <lineage>
        <taxon>Bacteria</taxon>
        <taxon>Bacillati</taxon>
        <taxon>Actinomycetota</taxon>
        <taxon>Actinomycetes</taxon>
        <taxon>Micromonosporales</taxon>
        <taxon>Micromonosporaceae</taxon>
        <taxon>Catellatospora</taxon>
    </lineage>
</organism>
<gene>
    <name evidence="7" type="ORF">Cba03nite_78520</name>
</gene>
<keyword evidence="4 6" id="KW-1133">Transmembrane helix</keyword>
<dbReference type="InterPro" id="IPR036259">
    <property type="entry name" value="MFS_trans_sf"/>
</dbReference>
<dbReference type="PANTHER" id="PTHR23513">
    <property type="entry name" value="INTEGRAL MEMBRANE EFFLUX PROTEIN-RELATED"/>
    <property type="match status" value="1"/>
</dbReference>
<evidence type="ECO:0000256" key="2">
    <source>
        <dbReference type="ARBA" id="ARBA00022475"/>
    </source>
</evidence>
<feature type="transmembrane region" description="Helical" evidence="6">
    <location>
        <begin position="312"/>
        <end position="331"/>
    </location>
</feature>
<dbReference type="GO" id="GO:0022857">
    <property type="term" value="F:transmembrane transporter activity"/>
    <property type="evidence" value="ECO:0007669"/>
    <property type="project" value="InterPro"/>
</dbReference>
<evidence type="ECO:0000256" key="4">
    <source>
        <dbReference type="ARBA" id="ARBA00022989"/>
    </source>
</evidence>
<keyword evidence="3 6" id="KW-0812">Transmembrane</keyword>
<dbReference type="GO" id="GO:0005886">
    <property type="term" value="C:plasma membrane"/>
    <property type="evidence" value="ECO:0007669"/>
    <property type="project" value="UniProtKB-SubCell"/>
</dbReference>
<keyword evidence="5 6" id="KW-0472">Membrane</keyword>
<feature type="transmembrane region" description="Helical" evidence="6">
    <location>
        <begin position="222"/>
        <end position="245"/>
    </location>
</feature>
<evidence type="ECO:0000256" key="1">
    <source>
        <dbReference type="ARBA" id="ARBA00004651"/>
    </source>
</evidence>
<feature type="transmembrane region" description="Helical" evidence="6">
    <location>
        <begin position="257"/>
        <end position="278"/>
    </location>
</feature>
<feature type="transmembrane region" description="Helical" evidence="6">
    <location>
        <begin position="147"/>
        <end position="169"/>
    </location>
</feature>
<dbReference type="InterPro" id="IPR011701">
    <property type="entry name" value="MFS"/>
</dbReference>
<feature type="transmembrane region" description="Helical" evidence="6">
    <location>
        <begin position="27"/>
        <end position="45"/>
    </location>
</feature>
<dbReference type="Gene3D" id="1.20.1250.20">
    <property type="entry name" value="MFS general substrate transporter like domains"/>
    <property type="match status" value="1"/>
</dbReference>
<comment type="caution">
    <text evidence="7">The sequence shown here is derived from an EMBL/GenBank/DDBJ whole genome shotgun (WGS) entry which is preliminary data.</text>
</comment>
<dbReference type="SUPFAM" id="SSF103473">
    <property type="entry name" value="MFS general substrate transporter"/>
    <property type="match status" value="1"/>
</dbReference>
<dbReference type="EMBL" id="BONF01000076">
    <property type="protein sequence ID" value="GIF86503.1"/>
    <property type="molecule type" value="Genomic_DNA"/>
</dbReference>
<dbReference type="AlphaFoldDB" id="A0A8J3NNV3"/>
<name>A0A8J3NNV3_9ACTN</name>
<feature type="transmembrane region" description="Helical" evidence="6">
    <location>
        <begin position="287"/>
        <end position="306"/>
    </location>
</feature>
<keyword evidence="2" id="KW-1003">Cell membrane</keyword>
<evidence type="ECO:0000313" key="7">
    <source>
        <dbReference type="EMBL" id="GIF86503.1"/>
    </source>
</evidence>
<dbReference type="RefSeq" id="WP_203757566.1">
    <property type="nucleotide sequence ID" value="NZ_BONF01000076.1"/>
</dbReference>
<reference evidence="7 8" key="1">
    <citation type="submission" date="2021-01" db="EMBL/GenBank/DDBJ databases">
        <title>Whole genome shotgun sequence of Catellatospora bangladeshensis NBRC 107357.</title>
        <authorList>
            <person name="Komaki H."/>
            <person name="Tamura T."/>
        </authorList>
    </citation>
    <scope>NUCLEOTIDE SEQUENCE [LARGE SCALE GENOMIC DNA]</scope>
    <source>
        <strain evidence="7 8">NBRC 107357</strain>
    </source>
</reference>
<protein>
    <submittedName>
        <fullName evidence="7">MFS transporter</fullName>
    </submittedName>
</protein>
<accession>A0A8J3NNV3</accession>
<proteinExistence type="predicted"/>
<feature type="transmembrane region" description="Helical" evidence="6">
    <location>
        <begin position="379"/>
        <end position="399"/>
    </location>
</feature>
<evidence type="ECO:0000256" key="6">
    <source>
        <dbReference type="SAM" id="Phobius"/>
    </source>
</evidence>